<dbReference type="PANTHER" id="PTHR30441">
    <property type="entry name" value="DUF748 DOMAIN-CONTAINING PROTEIN"/>
    <property type="match status" value="1"/>
</dbReference>
<proteinExistence type="predicted"/>
<keyword evidence="3" id="KW-1185">Reference proteome</keyword>
<organism evidence="2 3">
    <name type="scientific">Haloferula chungangensis</name>
    <dbReference type="NCBI Taxonomy" id="1048331"/>
    <lineage>
        <taxon>Bacteria</taxon>
        <taxon>Pseudomonadati</taxon>
        <taxon>Verrucomicrobiota</taxon>
        <taxon>Verrucomicrobiia</taxon>
        <taxon>Verrucomicrobiales</taxon>
        <taxon>Verrucomicrobiaceae</taxon>
        <taxon>Haloferula</taxon>
    </lineage>
</organism>
<protein>
    <recommendedName>
        <fullName evidence="4">AsmA-like C-terminal domain-containing protein</fullName>
    </recommendedName>
</protein>
<dbReference type="InterPro" id="IPR052894">
    <property type="entry name" value="AsmA-related"/>
</dbReference>
<dbReference type="EMBL" id="JBHTBS010000002">
    <property type="protein sequence ID" value="MFC7336619.1"/>
    <property type="molecule type" value="Genomic_DNA"/>
</dbReference>
<dbReference type="PANTHER" id="PTHR30441:SF4">
    <property type="entry name" value="PROTEIN ASMA"/>
    <property type="match status" value="1"/>
</dbReference>
<comment type="caution">
    <text evidence="2">The sequence shown here is derived from an EMBL/GenBank/DDBJ whole genome shotgun (WGS) entry which is preliminary data.</text>
</comment>
<dbReference type="Proteomes" id="UP001596472">
    <property type="component" value="Unassembled WGS sequence"/>
</dbReference>
<gene>
    <name evidence="2" type="ORF">ACFQY0_05485</name>
</gene>
<reference evidence="3" key="1">
    <citation type="journal article" date="2019" name="Int. J. Syst. Evol. Microbiol.">
        <title>The Global Catalogue of Microorganisms (GCM) 10K type strain sequencing project: providing services to taxonomists for standard genome sequencing and annotation.</title>
        <authorList>
            <consortium name="The Broad Institute Genomics Platform"/>
            <consortium name="The Broad Institute Genome Sequencing Center for Infectious Disease"/>
            <person name="Wu L."/>
            <person name="Ma J."/>
        </authorList>
    </citation>
    <scope>NUCLEOTIDE SEQUENCE [LARGE SCALE GENOMIC DNA]</scope>
    <source>
        <strain evidence="3">CGMCC 4.1467</strain>
    </source>
</reference>
<evidence type="ECO:0008006" key="4">
    <source>
        <dbReference type="Google" id="ProtNLM"/>
    </source>
</evidence>
<sequence length="490" mass="51856">MTRQRHGKGRWSRYLLRAAAALLALLLLGFLLLQALLATPWMRGKVAGKLSQRIGGLEVVIGSLSWTPWNGVKIERLEVKQPGALREVVPTPLLAVEEIHIRPDYKAALKGNLSVNELKVLRPKLHVTVDMLISIAAASMPPARPPAIAAVVPAPGSAVGGTSDATPQGAGQGPLTSSGSEEAPAVVAKPDTAAAPAPQPVAKPHRKRVRVVVDDGSFELVKAGMARPLAGVEGVNFDLPLFGEAGESSQSLGMIECLGQTLVEELVVEVKTEDTGIAFIFPGDPTKEFGIFGRMEIALSHGLPFQTDMALRLPKVERLMLSDRLVGECDELQARIQGGGWLQGPGSWRGVAAIEAGNPMGGVGSLDGSMMPFDSASAVLQLAGGVIYSPDFRLLGDMASVLGNGWVNSHDGAVVARLIVPPTAVEMLNGQFVKRVPEGVFAFRPLKPDNRWFSDVSIWREKTGWMVGFGEGGSVAPLDGVLRGKVSEGN</sequence>
<feature type="compositionally biased region" description="Low complexity" evidence="1">
    <location>
        <begin position="183"/>
        <end position="202"/>
    </location>
</feature>
<dbReference type="RefSeq" id="WP_379710055.1">
    <property type="nucleotide sequence ID" value="NZ_JBHTBS010000002.1"/>
</dbReference>
<evidence type="ECO:0000313" key="2">
    <source>
        <dbReference type="EMBL" id="MFC7336619.1"/>
    </source>
</evidence>
<accession>A0ABW2L5N7</accession>
<evidence type="ECO:0000313" key="3">
    <source>
        <dbReference type="Proteomes" id="UP001596472"/>
    </source>
</evidence>
<name>A0ABW2L5N7_9BACT</name>
<feature type="region of interest" description="Disordered" evidence="1">
    <location>
        <begin position="157"/>
        <end position="208"/>
    </location>
</feature>
<evidence type="ECO:0000256" key="1">
    <source>
        <dbReference type="SAM" id="MobiDB-lite"/>
    </source>
</evidence>